<evidence type="ECO:0000256" key="13">
    <source>
        <dbReference type="ARBA" id="ARBA00023014"/>
    </source>
</evidence>
<name>A0A9P8P1S7_9ASCO</name>
<dbReference type="GO" id="GO:0008310">
    <property type="term" value="F:single-stranded DNA 3'-5' DNA exonuclease activity"/>
    <property type="evidence" value="ECO:0007669"/>
    <property type="project" value="TreeGrafter"/>
</dbReference>
<organism evidence="19 20">
    <name type="scientific">Ogataea philodendri</name>
    <dbReference type="NCBI Taxonomy" id="1378263"/>
    <lineage>
        <taxon>Eukaryota</taxon>
        <taxon>Fungi</taxon>
        <taxon>Dikarya</taxon>
        <taxon>Ascomycota</taxon>
        <taxon>Saccharomycotina</taxon>
        <taxon>Pichiomycetes</taxon>
        <taxon>Pichiales</taxon>
        <taxon>Pichiaceae</taxon>
        <taxon>Ogataea</taxon>
    </lineage>
</organism>
<comment type="subcellular location">
    <subcellularLocation>
        <location evidence="2 17">Nucleus</location>
    </subcellularLocation>
</comment>
<reference evidence="19" key="1">
    <citation type="journal article" date="2021" name="Open Biol.">
        <title>Shared evolutionary footprints suggest mitochondrial oxidative damage underlies multiple complex I losses in fungi.</title>
        <authorList>
            <person name="Schikora-Tamarit M.A."/>
            <person name="Marcet-Houben M."/>
            <person name="Nosek J."/>
            <person name="Gabaldon T."/>
        </authorList>
    </citation>
    <scope>NUCLEOTIDE SEQUENCE</scope>
    <source>
        <strain evidence="19">CBS6075</strain>
    </source>
</reference>
<evidence type="ECO:0000256" key="1">
    <source>
        <dbReference type="ARBA" id="ARBA00001966"/>
    </source>
</evidence>
<dbReference type="InterPro" id="IPR036397">
    <property type="entry name" value="RNaseH_sf"/>
</dbReference>
<evidence type="ECO:0000256" key="7">
    <source>
        <dbReference type="ARBA" id="ARBA00022705"/>
    </source>
</evidence>
<dbReference type="GO" id="GO:0008622">
    <property type="term" value="C:epsilon DNA polymerase complex"/>
    <property type="evidence" value="ECO:0007669"/>
    <property type="project" value="InterPro"/>
</dbReference>
<keyword evidence="12 17" id="KW-0408">Iron</keyword>
<dbReference type="InterPro" id="IPR012337">
    <property type="entry name" value="RNaseH-like_sf"/>
</dbReference>
<sequence>MSVATMKPHNSVRFVKNERDTTRVGENYDRNNEVRIKLRHEAVQETDRIDSVFGFDRFTSGPKRVGWLVNMHPTTLPTTEVLAGSSGVDYYFLDEEGGSFKASVQYDPYFLLMVQEDRAIEVEEYLRKFLESTLKRISWVEKEDLGLTNHLIGLKRQLLQLSFHNVSDLLEARRQLQPIIQQNKSTKTSKDIYQSVNLNYSSFMKHNGDDVEVERKVGAISDLIEDIREYDVPYHVRVSIDQNIRVGKWYTVEVDQGKVSLRERKDKLAFADPVVLAFDIETTKASLKFPDSSVDQIMMISYMIDGDGYLITNREIISEDIEDFEYTPKPEYPGMFTIFNEPNEKALIERFFEHVRDVRPTVIATFNGDFFDWPFVEARAAYHDLDMYKEIGFAKDNEGEYKSTYCVHMDCFRWVKRDSYLPQGSQGLKAVTTVKLGYNPTELDPELMVPYAYERPQYLSEYSVSDAVATYYLYYKYVHPFIFSLCTIIPLNPDEVLRKGTGTLCEMLLMVQAYENGILLPNKHTDPLERFYDGHLLESETYVGGHVESLEAGVFRADLATDFNVDPTAIDEILNDLDNALKFSITVEAKKSLDDVTNYDEIYSAIKEKLLELKSNNKRNETPLIYHVDVASMYPNIMTTNRLQPDSMKNEKDCASCDFNRPGKTCDRRLPWSWRGEFYPAEANEYNMIKNALKNEQFPAKRPGLPRRSFEELSQTEQVAHIKKRISDYSRKVYHRIKVTETVEREAIICQRENPFYVNTVRDFRDRRYEFKGLAKVWKGKVSQIDREDKNSIDEAKKMVVLYDSLQLAHKVILNSFYGYVMRKGSRWYSMEMAGVTCLTGATIIQMARSLVERLGRPLELDTDGIWCILPSSFPENYTFKLKNGKSVFVSYPCSMLNYLVHERFTNHQYQMLVDPARLKYETHSDNSIFFEVDGPYKAMVLPTSKEEGKGLKKRYAVFNFDGSLAELKGFELKRRGELQLIKNFQSDIFKLFLEGDSLEGCYNAVANIANRWLDVLDSKGKMLEDEDLIELICENRSMSKTLEEYEGQKSTSITTAKRLGEFLGEEMVKDKGLACKYIIADRPVGAPVTERAIPTAIFSSELTVKRKYLRRWLMDPSVEDFDPRSIIDWGYYKERLASVVQKIITIPAALQGVNNPVPRVLHPEWLQKRINIRDDKMKQSSLTGFLRKGVMTDVTNKVQDIEDLGAVSTNGPKVGKVTSRKRKLARETSDELQQQLANKPCPDPSDDYVGFLGHQKLKWEIQFKERERRKRLFGDSVQYGSRTIVGNMVRKNAENYVDSTWQVLQYCQSEDIPGDLKAYVIINGRIQSLTFHIPKKVYLEYKSETGPEPIIENGEVTKAMELLPSGQQSDNLYKVVIPEPGFAREMAKTDGLFSNSNIAGVYESQIQSSERAIIDLGTCVKFDDSKLGALGKSLEKGFDQKVLRSVEPDAYLTKFSSGVLYLLHVSSNSYEIFTFFNPAESTANVYVLKPTSAAQELKTNMESMYGELFNSKQQSITQDLINYNGEMSFETQYFTDSSKLYKKLNSKILSIDEHSASKSLLVLQSPFTSKLVKNLRAVNQLPCLKMGSGPVNVNSLSWHSLIMKRIINHYLSLSGWLQKIISLARYSNIPICNLQVDQLGYMIDIEYARKLKQANIVLWWSPNPNPDLGGLEKDTFAVDESFQFPVINRPETYESVCLELEIKNLTINTILTSSLINEAEGVFSTTDASSEKAFAEDSFSGPALVVLRGLVKNWWDDAIKNSSEADSMVHGFVSWCQNPSSFLYDSSLHYHVHNLTKKSFIQLLGEFKKLGSSIIFADRNRVIVETSKTAVENSYAYGQYALTAVRASPLFGFLDLQVVKFWDILIWMDKYNYMGRFCNEIRESETQKLEAVSKWQLQQYLPPILQNEFQEWTWLILDAFIKHREKGLRGSTQSQVTQLTPDRKAILKNLKEIKQEKEGEILDAEMLETGLCEQFRGPLLKRINTLLKKQNETGLDPGIMEQYQFPKLPGSHIHLSNPTLELSKYLCQILSLSKSRNIEVRVLRKEILSLFEIKEFSEEGVFKNPSASLILPQVICNYCNHIKDIDVCRDDEKSLWNCEECHKPYNKLFLEEKLISEFSRLVFKFMTQDLKCSKCGKIKDKEIMAHCSCSGTWAPTISKKQISLELRLYQNVATVHNLKLLSELTEEIV</sequence>
<dbReference type="FunFam" id="3.90.1600.10:FF:000006">
    <property type="entry name" value="DNA polymerase epsilon catalytic subunit"/>
    <property type="match status" value="1"/>
</dbReference>
<keyword evidence="14 17" id="KW-0238">DNA-binding</keyword>
<keyword evidence="6 17" id="KW-0548">Nucleotidyltransferase</keyword>
<comment type="cofactor">
    <cofactor evidence="1 17">
        <name>[4Fe-4S] cluster</name>
        <dbReference type="ChEBI" id="CHEBI:49883"/>
    </cofactor>
</comment>
<dbReference type="RefSeq" id="XP_046059983.1">
    <property type="nucleotide sequence ID" value="XM_046206193.1"/>
</dbReference>
<dbReference type="GO" id="GO:0045004">
    <property type="term" value="P:DNA replication proofreading"/>
    <property type="evidence" value="ECO:0007669"/>
    <property type="project" value="TreeGrafter"/>
</dbReference>
<dbReference type="InterPro" id="IPR023211">
    <property type="entry name" value="DNA_pol_palm_dom_sf"/>
</dbReference>
<dbReference type="GO" id="GO:0006272">
    <property type="term" value="P:leading strand elongation"/>
    <property type="evidence" value="ECO:0007669"/>
    <property type="project" value="TreeGrafter"/>
</dbReference>
<dbReference type="CDD" id="cd05535">
    <property type="entry name" value="POLBc_epsilon"/>
    <property type="match status" value="1"/>
</dbReference>
<dbReference type="Pfam" id="PF23250">
    <property type="entry name" value="zf_DPOE_2"/>
    <property type="match status" value="1"/>
</dbReference>
<dbReference type="Gene3D" id="3.90.1600.10">
    <property type="entry name" value="Palm domain of DNA polymerase"/>
    <property type="match status" value="1"/>
</dbReference>
<evidence type="ECO:0000256" key="16">
    <source>
        <dbReference type="ARBA" id="ARBA00049244"/>
    </source>
</evidence>
<comment type="function">
    <text evidence="17">DNA polymerase II participates in chromosomal DNA replication.</text>
</comment>
<dbReference type="InterPro" id="IPR013697">
    <property type="entry name" value="DNA_pol_e_suA_C"/>
</dbReference>
<evidence type="ECO:0000259" key="18">
    <source>
        <dbReference type="SMART" id="SM01159"/>
    </source>
</evidence>
<dbReference type="Pfam" id="PF22912">
    <property type="entry name" value="zf-DPOE"/>
    <property type="match status" value="1"/>
</dbReference>
<proteinExistence type="inferred from homology"/>
<dbReference type="SMART" id="SM01159">
    <property type="entry name" value="DUF1744"/>
    <property type="match status" value="1"/>
</dbReference>
<evidence type="ECO:0000256" key="15">
    <source>
        <dbReference type="ARBA" id="ARBA00023242"/>
    </source>
</evidence>
<dbReference type="CDD" id="cd05779">
    <property type="entry name" value="DNA_polB_epsilon_exo"/>
    <property type="match status" value="1"/>
</dbReference>
<dbReference type="Proteomes" id="UP000769157">
    <property type="component" value="Unassembled WGS sequence"/>
</dbReference>
<dbReference type="SUPFAM" id="SSF53098">
    <property type="entry name" value="Ribonuclease H-like"/>
    <property type="match status" value="1"/>
</dbReference>
<keyword evidence="5 17" id="KW-0808">Transferase</keyword>
<dbReference type="GO" id="GO:0000166">
    <property type="term" value="F:nucleotide binding"/>
    <property type="evidence" value="ECO:0007669"/>
    <property type="project" value="InterPro"/>
</dbReference>
<dbReference type="GO" id="GO:0006297">
    <property type="term" value="P:nucleotide-excision repair, DNA gap filling"/>
    <property type="evidence" value="ECO:0007669"/>
    <property type="project" value="TreeGrafter"/>
</dbReference>
<dbReference type="Pfam" id="PF08490">
    <property type="entry name" value="DUF1744"/>
    <property type="match status" value="1"/>
</dbReference>
<keyword evidence="13 17" id="KW-0411">Iron-sulfur</keyword>
<feature type="domain" description="DNA polymerase epsilon catalytic subunit A C-terminal" evidence="18">
    <location>
        <begin position="1501"/>
        <end position="1877"/>
    </location>
</feature>
<dbReference type="InterPro" id="IPR029703">
    <property type="entry name" value="POL2"/>
</dbReference>
<comment type="catalytic activity">
    <reaction evidence="16 17">
        <text>DNA(n) + a 2'-deoxyribonucleoside 5'-triphosphate = DNA(n+1) + diphosphate</text>
        <dbReference type="Rhea" id="RHEA:22508"/>
        <dbReference type="Rhea" id="RHEA-COMP:17339"/>
        <dbReference type="Rhea" id="RHEA-COMP:17340"/>
        <dbReference type="ChEBI" id="CHEBI:33019"/>
        <dbReference type="ChEBI" id="CHEBI:61560"/>
        <dbReference type="ChEBI" id="CHEBI:173112"/>
        <dbReference type="EC" id="2.7.7.7"/>
    </reaction>
</comment>
<evidence type="ECO:0000256" key="9">
    <source>
        <dbReference type="ARBA" id="ARBA00022771"/>
    </source>
</evidence>
<keyword evidence="11 17" id="KW-0239">DNA-directed DNA polymerase</keyword>
<keyword evidence="10 17" id="KW-0862">Zinc</keyword>
<dbReference type="InterPro" id="IPR054475">
    <property type="entry name" value="Znf-DPOE"/>
</dbReference>
<evidence type="ECO:0000313" key="20">
    <source>
        <dbReference type="Proteomes" id="UP000769157"/>
    </source>
</evidence>
<dbReference type="GO" id="GO:0006287">
    <property type="term" value="P:base-excision repair, gap-filling"/>
    <property type="evidence" value="ECO:0007669"/>
    <property type="project" value="TreeGrafter"/>
</dbReference>
<dbReference type="Gene3D" id="1.10.132.60">
    <property type="entry name" value="DNA polymerase family B, C-terminal domain"/>
    <property type="match status" value="1"/>
</dbReference>
<evidence type="ECO:0000256" key="3">
    <source>
        <dbReference type="ARBA" id="ARBA00005755"/>
    </source>
</evidence>
<evidence type="ECO:0000256" key="12">
    <source>
        <dbReference type="ARBA" id="ARBA00023004"/>
    </source>
</evidence>
<evidence type="ECO:0000256" key="14">
    <source>
        <dbReference type="ARBA" id="ARBA00023125"/>
    </source>
</evidence>
<dbReference type="GO" id="GO:0051539">
    <property type="term" value="F:4 iron, 4 sulfur cluster binding"/>
    <property type="evidence" value="ECO:0007669"/>
    <property type="project" value="UniProtKB-KW"/>
</dbReference>
<dbReference type="InterPro" id="IPR055191">
    <property type="entry name" value="POL2_thumb"/>
</dbReference>
<dbReference type="EC" id="2.7.7.7" evidence="17"/>
<dbReference type="InterPro" id="IPR043502">
    <property type="entry name" value="DNA/RNA_pol_sf"/>
</dbReference>
<reference evidence="19" key="2">
    <citation type="submission" date="2021-01" db="EMBL/GenBank/DDBJ databases">
        <authorList>
            <person name="Schikora-Tamarit M.A."/>
        </authorList>
    </citation>
    <scope>NUCLEOTIDE SEQUENCE</scope>
    <source>
        <strain evidence="19">CBS6075</strain>
    </source>
</reference>
<dbReference type="Gene3D" id="3.30.342.10">
    <property type="entry name" value="DNA Polymerase, chain B, domain 1"/>
    <property type="match status" value="1"/>
</dbReference>
<keyword evidence="9 17" id="KW-0863">Zinc-finger</keyword>
<dbReference type="GO" id="GO:0008270">
    <property type="term" value="F:zinc ion binding"/>
    <property type="evidence" value="ECO:0007669"/>
    <property type="project" value="UniProtKB-KW"/>
</dbReference>
<keyword evidence="4 17" id="KW-0004">4Fe-4S</keyword>
<comment type="caution">
    <text evidence="19">The sequence shown here is derived from an EMBL/GenBank/DDBJ whole genome shotgun (WGS) entry which is preliminary data.</text>
</comment>
<dbReference type="GO" id="GO:0003887">
    <property type="term" value="F:DNA-directed DNA polymerase activity"/>
    <property type="evidence" value="ECO:0007669"/>
    <property type="project" value="UniProtKB-KW"/>
</dbReference>
<dbReference type="PANTHER" id="PTHR10670:SF0">
    <property type="entry name" value="DNA POLYMERASE EPSILON CATALYTIC SUBUNIT A"/>
    <property type="match status" value="1"/>
</dbReference>
<dbReference type="OrthoDB" id="10060449at2759"/>
<evidence type="ECO:0000256" key="5">
    <source>
        <dbReference type="ARBA" id="ARBA00022679"/>
    </source>
</evidence>
<comment type="similarity">
    <text evidence="3 17">Belongs to the DNA polymerase type-B family.</text>
</comment>
<dbReference type="GO" id="GO:0000278">
    <property type="term" value="P:mitotic cell cycle"/>
    <property type="evidence" value="ECO:0007669"/>
    <property type="project" value="TreeGrafter"/>
</dbReference>
<dbReference type="SMART" id="SM00486">
    <property type="entry name" value="POLBc"/>
    <property type="match status" value="1"/>
</dbReference>
<protein>
    <recommendedName>
        <fullName evidence="17">DNA polymerase epsilon catalytic subunit</fullName>
        <ecNumber evidence="17">2.7.7.7</ecNumber>
    </recommendedName>
</protein>
<dbReference type="Pfam" id="PF03104">
    <property type="entry name" value="DNA_pol_B_exo1"/>
    <property type="match status" value="1"/>
</dbReference>
<evidence type="ECO:0000313" key="19">
    <source>
        <dbReference type="EMBL" id="KAH3663647.1"/>
    </source>
</evidence>
<keyword evidence="15 17" id="KW-0539">Nucleus</keyword>
<dbReference type="PANTHER" id="PTHR10670">
    <property type="entry name" value="DNA POLYMERASE EPSILON CATALYTIC SUBUNIT A"/>
    <property type="match status" value="1"/>
</dbReference>
<dbReference type="FunFam" id="3.30.420.10:FF:000010">
    <property type="entry name" value="DNA polymerase epsilon catalytic subunit"/>
    <property type="match status" value="1"/>
</dbReference>
<evidence type="ECO:0000256" key="10">
    <source>
        <dbReference type="ARBA" id="ARBA00022833"/>
    </source>
</evidence>
<dbReference type="Gene3D" id="3.30.420.10">
    <property type="entry name" value="Ribonuclease H-like superfamily/Ribonuclease H"/>
    <property type="match status" value="1"/>
</dbReference>
<keyword evidence="7 17" id="KW-0235">DNA replication</keyword>
<dbReference type="GeneID" id="70237012"/>
<dbReference type="EMBL" id="JAEUBE010000366">
    <property type="protein sequence ID" value="KAH3663647.1"/>
    <property type="molecule type" value="Genomic_DNA"/>
</dbReference>
<dbReference type="Pfam" id="PF22634">
    <property type="entry name" value="POL2_thumb"/>
    <property type="match status" value="1"/>
</dbReference>
<accession>A0A9P8P1S7</accession>
<gene>
    <name evidence="19" type="ORF">OGAPHI_005048</name>
</gene>
<evidence type="ECO:0000256" key="11">
    <source>
        <dbReference type="ARBA" id="ARBA00022932"/>
    </source>
</evidence>
<dbReference type="GO" id="GO:0003677">
    <property type="term" value="F:DNA binding"/>
    <property type="evidence" value="ECO:0007669"/>
    <property type="project" value="UniProtKB-KW"/>
</dbReference>
<evidence type="ECO:0000256" key="2">
    <source>
        <dbReference type="ARBA" id="ARBA00004123"/>
    </source>
</evidence>
<dbReference type="FunFam" id="1.10.132.60:FF:000002">
    <property type="entry name" value="DNA polymerase epsilon catalytic subunit"/>
    <property type="match status" value="1"/>
</dbReference>
<dbReference type="SUPFAM" id="SSF56672">
    <property type="entry name" value="DNA/RNA polymerases"/>
    <property type="match status" value="1"/>
</dbReference>
<keyword evidence="8 17" id="KW-0479">Metal-binding</keyword>
<evidence type="ECO:0000256" key="17">
    <source>
        <dbReference type="RuleBase" id="RU365029"/>
    </source>
</evidence>
<dbReference type="InterPro" id="IPR006133">
    <property type="entry name" value="DNA-dir_DNA_pol_B_exonuc"/>
</dbReference>
<dbReference type="InterPro" id="IPR042087">
    <property type="entry name" value="DNA_pol_B_thumb"/>
</dbReference>
<evidence type="ECO:0000256" key="4">
    <source>
        <dbReference type="ARBA" id="ARBA00022485"/>
    </source>
</evidence>
<evidence type="ECO:0000256" key="8">
    <source>
        <dbReference type="ARBA" id="ARBA00022723"/>
    </source>
</evidence>
<dbReference type="InterPro" id="IPR006172">
    <property type="entry name" value="DNA-dir_DNA_pol_B"/>
</dbReference>
<keyword evidence="20" id="KW-1185">Reference proteome</keyword>
<evidence type="ECO:0000256" key="6">
    <source>
        <dbReference type="ARBA" id="ARBA00022695"/>
    </source>
</evidence>